<name>A0A444PXU8_9MICO</name>
<gene>
    <name evidence="3" type="ORF">ELQ90_01420</name>
</gene>
<organism evidence="3 4">
    <name type="scientific">Labedella phragmitis</name>
    <dbReference type="NCBI Taxonomy" id="2498849"/>
    <lineage>
        <taxon>Bacteria</taxon>
        <taxon>Bacillati</taxon>
        <taxon>Actinomycetota</taxon>
        <taxon>Actinomycetes</taxon>
        <taxon>Micrococcales</taxon>
        <taxon>Microbacteriaceae</taxon>
        <taxon>Labedella</taxon>
    </lineage>
</organism>
<feature type="region of interest" description="Disordered" evidence="1">
    <location>
        <begin position="1"/>
        <end position="40"/>
    </location>
</feature>
<evidence type="ECO:0000256" key="1">
    <source>
        <dbReference type="SAM" id="MobiDB-lite"/>
    </source>
</evidence>
<keyword evidence="2" id="KW-0472">Membrane</keyword>
<protein>
    <recommendedName>
        <fullName evidence="5">DUF4190 domain-containing protein</fullName>
    </recommendedName>
</protein>
<reference evidence="3 4" key="1">
    <citation type="submission" date="2018-12" db="EMBL/GenBank/DDBJ databases">
        <authorList>
            <person name="Li F."/>
        </authorList>
    </citation>
    <scope>NUCLEOTIDE SEQUENCE [LARGE SCALE GENOMIC DNA]</scope>
    <source>
        <strain evidence="3 4">11W25H-1</strain>
    </source>
</reference>
<feature type="transmembrane region" description="Helical" evidence="2">
    <location>
        <begin position="82"/>
        <end position="103"/>
    </location>
</feature>
<proteinExistence type="predicted"/>
<comment type="caution">
    <text evidence="3">The sequence shown here is derived from an EMBL/GenBank/DDBJ whole genome shotgun (WGS) entry which is preliminary data.</text>
</comment>
<dbReference type="Proteomes" id="UP000288547">
    <property type="component" value="Unassembled WGS sequence"/>
</dbReference>
<feature type="transmembrane region" description="Helical" evidence="2">
    <location>
        <begin position="45"/>
        <end position="70"/>
    </location>
</feature>
<dbReference type="OrthoDB" id="9988927at2"/>
<sequence>MTSMNGSEFGGHLGSTAGQVQPSTGAADGSDRSVRDTPTSNRRNAAIAGVVLGLIPVLSIVGLIVSIVAARGLRRANESPTLAVVGICVSAAVFITTVVVALLRIA</sequence>
<dbReference type="RefSeq" id="WP_128493479.1">
    <property type="nucleotide sequence ID" value="NZ_RZNB01000001.1"/>
</dbReference>
<keyword evidence="2" id="KW-0812">Transmembrane</keyword>
<accession>A0A444PXU8</accession>
<dbReference type="AlphaFoldDB" id="A0A444PXU8"/>
<keyword evidence="2" id="KW-1133">Transmembrane helix</keyword>
<dbReference type="EMBL" id="RZNB01000001">
    <property type="protein sequence ID" value="RWZ52637.1"/>
    <property type="molecule type" value="Genomic_DNA"/>
</dbReference>
<keyword evidence="4" id="KW-1185">Reference proteome</keyword>
<evidence type="ECO:0000256" key="2">
    <source>
        <dbReference type="SAM" id="Phobius"/>
    </source>
</evidence>
<evidence type="ECO:0008006" key="5">
    <source>
        <dbReference type="Google" id="ProtNLM"/>
    </source>
</evidence>
<evidence type="ECO:0000313" key="4">
    <source>
        <dbReference type="Proteomes" id="UP000288547"/>
    </source>
</evidence>
<evidence type="ECO:0000313" key="3">
    <source>
        <dbReference type="EMBL" id="RWZ52637.1"/>
    </source>
</evidence>